<evidence type="ECO:0000259" key="2">
    <source>
        <dbReference type="Pfam" id="PF03713"/>
    </source>
</evidence>
<sequence>MEKPVRKPILIICGVLVLAVAAFLLFGRDGTPGDTSPEAGFARDMATHHAQAVDMAFIVRDKGPAREIRSLAFDIINTQSNQRGMFQGWLQQWKLSQATDQRPMAWMSGHGHGATPAATPAATPGVMPGMASADELTKLKQARGTQAEVLFLQLMIRHHEGGVQMAEGLLKLSTRSEVVSMAQKIVDGQSGEIKLMTELLKQRGAQPYPSILKSQ</sequence>
<evidence type="ECO:0000313" key="4">
    <source>
        <dbReference type="Proteomes" id="UP001499843"/>
    </source>
</evidence>
<name>A0ABN3CP56_9ACTN</name>
<dbReference type="Pfam" id="PF03713">
    <property type="entry name" value="DUF305"/>
    <property type="match status" value="1"/>
</dbReference>
<protein>
    <submittedName>
        <fullName evidence="3">DUF305 domain-containing protein</fullName>
    </submittedName>
</protein>
<dbReference type="InterPro" id="IPR012347">
    <property type="entry name" value="Ferritin-like"/>
</dbReference>
<keyword evidence="1" id="KW-1133">Transmembrane helix</keyword>
<evidence type="ECO:0000256" key="1">
    <source>
        <dbReference type="SAM" id="Phobius"/>
    </source>
</evidence>
<dbReference type="Proteomes" id="UP001499843">
    <property type="component" value="Unassembled WGS sequence"/>
</dbReference>
<dbReference type="EMBL" id="BAAAQX010000019">
    <property type="protein sequence ID" value="GAA2211048.1"/>
    <property type="molecule type" value="Genomic_DNA"/>
</dbReference>
<dbReference type="Gene3D" id="1.20.1260.10">
    <property type="match status" value="1"/>
</dbReference>
<organism evidence="3 4">
    <name type="scientific">Nonomuraea monospora</name>
    <dbReference type="NCBI Taxonomy" id="568818"/>
    <lineage>
        <taxon>Bacteria</taxon>
        <taxon>Bacillati</taxon>
        <taxon>Actinomycetota</taxon>
        <taxon>Actinomycetes</taxon>
        <taxon>Streptosporangiales</taxon>
        <taxon>Streptosporangiaceae</taxon>
        <taxon>Nonomuraea</taxon>
    </lineage>
</organism>
<gene>
    <name evidence="3" type="ORF">GCM10009850_065070</name>
</gene>
<proteinExistence type="predicted"/>
<comment type="caution">
    <text evidence="3">The sequence shown here is derived from an EMBL/GenBank/DDBJ whole genome shotgun (WGS) entry which is preliminary data.</text>
</comment>
<keyword evidence="1" id="KW-0812">Transmembrane</keyword>
<dbReference type="InterPro" id="IPR005183">
    <property type="entry name" value="DUF305_CopM-like"/>
</dbReference>
<dbReference type="PANTHER" id="PTHR36933:SF1">
    <property type="entry name" value="SLL0788 PROTEIN"/>
    <property type="match status" value="1"/>
</dbReference>
<keyword evidence="4" id="KW-1185">Reference proteome</keyword>
<accession>A0ABN3CP56</accession>
<keyword evidence="1" id="KW-0472">Membrane</keyword>
<evidence type="ECO:0000313" key="3">
    <source>
        <dbReference type="EMBL" id="GAA2211048.1"/>
    </source>
</evidence>
<feature type="transmembrane region" description="Helical" evidence="1">
    <location>
        <begin position="9"/>
        <end position="27"/>
    </location>
</feature>
<dbReference type="PANTHER" id="PTHR36933">
    <property type="entry name" value="SLL0788 PROTEIN"/>
    <property type="match status" value="1"/>
</dbReference>
<feature type="domain" description="DUF305" evidence="2">
    <location>
        <begin position="38"/>
        <end position="200"/>
    </location>
</feature>
<reference evidence="3 4" key="1">
    <citation type="journal article" date="2019" name="Int. J. Syst. Evol. Microbiol.">
        <title>The Global Catalogue of Microorganisms (GCM) 10K type strain sequencing project: providing services to taxonomists for standard genome sequencing and annotation.</title>
        <authorList>
            <consortium name="The Broad Institute Genomics Platform"/>
            <consortium name="The Broad Institute Genome Sequencing Center for Infectious Disease"/>
            <person name="Wu L."/>
            <person name="Ma J."/>
        </authorList>
    </citation>
    <scope>NUCLEOTIDE SEQUENCE [LARGE SCALE GENOMIC DNA]</scope>
    <source>
        <strain evidence="3 4">JCM 16114</strain>
    </source>
</reference>